<evidence type="ECO:0000313" key="3">
    <source>
        <dbReference type="Proteomes" id="UP000053328"/>
    </source>
</evidence>
<dbReference type="Proteomes" id="UP000053328">
    <property type="component" value="Unassembled WGS sequence"/>
</dbReference>
<accession>A0A0D2C7N8</accession>
<dbReference type="EMBL" id="KN847492">
    <property type="protein sequence ID" value="KIW19559.1"/>
    <property type="molecule type" value="Genomic_DNA"/>
</dbReference>
<dbReference type="CDD" id="cd18186">
    <property type="entry name" value="BTB_POZ_ZBTB_KLHL-like"/>
    <property type="match status" value="1"/>
</dbReference>
<dbReference type="VEuPathDB" id="FungiDB:PV08_00132"/>
<evidence type="ECO:0000259" key="1">
    <source>
        <dbReference type="PROSITE" id="PS50097"/>
    </source>
</evidence>
<dbReference type="PANTHER" id="PTHR47843">
    <property type="entry name" value="BTB DOMAIN-CONTAINING PROTEIN-RELATED"/>
    <property type="match status" value="1"/>
</dbReference>
<feature type="domain" description="BTB" evidence="1">
    <location>
        <begin position="19"/>
        <end position="86"/>
    </location>
</feature>
<dbReference type="AlphaFoldDB" id="A0A0D2C7N8"/>
<dbReference type="Pfam" id="PF00651">
    <property type="entry name" value="BTB"/>
    <property type="match status" value="1"/>
</dbReference>
<protein>
    <recommendedName>
        <fullName evidence="1">BTB domain-containing protein</fullName>
    </recommendedName>
</protein>
<evidence type="ECO:0000313" key="2">
    <source>
        <dbReference type="EMBL" id="KIW19559.1"/>
    </source>
</evidence>
<proteinExistence type="predicted"/>
<keyword evidence="3" id="KW-1185">Reference proteome</keyword>
<dbReference type="HOGENOM" id="CLU_057752_2_1_1"/>
<dbReference type="Gene3D" id="3.30.710.10">
    <property type="entry name" value="Potassium Channel Kv1.1, Chain A"/>
    <property type="match status" value="1"/>
</dbReference>
<reference evidence="2 3" key="1">
    <citation type="submission" date="2015-01" db="EMBL/GenBank/DDBJ databases">
        <title>The Genome Sequence of Exophiala spinifera CBS89968.</title>
        <authorList>
            <consortium name="The Broad Institute Genomics Platform"/>
            <person name="Cuomo C."/>
            <person name="de Hoog S."/>
            <person name="Gorbushina A."/>
            <person name="Stielow B."/>
            <person name="Teixiera M."/>
            <person name="Abouelleil A."/>
            <person name="Chapman S.B."/>
            <person name="Priest M."/>
            <person name="Young S.K."/>
            <person name="Wortman J."/>
            <person name="Nusbaum C."/>
            <person name="Birren B."/>
        </authorList>
    </citation>
    <scope>NUCLEOTIDE SEQUENCE [LARGE SCALE GENOMIC DNA]</scope>
    <source>
        <strain evidence="2 3">CBS 89968</strain>
    </source>
</reference>
<gene>
    <name evidence="2" type="ORF">PV08_00132</name>
</gene>
<dbReference type="InterPro" id="IPR011333">
    <property type="entry name" value="SKP1/BTB/POZ_sf"/>
</dbReference>
<dbReference type="InterPro" id="IPR000210">
    <property type="entry name" value="BTB/POZ_dom"/>
</dbReference>
<dbReference type="PROSITE" id="PS50097">
    <property type="entry name" value="BTB"/>
    <property type="match status" value="1"/>
</dbReference>
<dbReference type="OrthoDB" id="6359816at2759"/>
<dbReference type="GeneID" id="27327215"/>
<organism evidence="2 3">
    <name type="scientific">Exophiala spinifera</name>
    <dbReference type="NCBI Taxonomy" id="91928"/>
    <lineage>
        <taxon>Eukaryota</taxon>
        <taxon>Fungi</taxon>
        <taxon>Dikarya</taxon>
        <taxon>Ascomycota</taxon>
        <taxon>Pezizomycotina</taxon>
        <taxon>Eurotiomycetes</taxon>
        <taxon>Chaetothyriomycetidae</taxon>
        <taxon>Chaetothyriales</taxon>
        <taxon>Herpotrichiellaceae</taxon>
        <taxon>Exophiala</taxon>
    </lineage>
</organism>
<name>A0A0D2C7N8_9EURO</name>
<sequence length="287" mass="33297">MAASTNNAYLEFLTTGKYTDLIIRCQEVEFKVHRLIVCTQSDMLDKACGGLFQEAESGSISFPEIEPENMARVILFMYTGNYHACRLPNFYKKLINDSTEDTEGEEDEEEDETARYLDFWSRNIDHRGLRTALRTNVLMYQCADMLCCERLRQLACARFLNEARLAYDLDGFDEPLRIVYESTRVDDKDLRFEVTCLCIEYSDLKTLPEMTAAVFEEYNPGFWNFSIEVNKRKGNRIKTAVKDFNEKMASSRCFHHKGCVKEVELELVEYGDSVSFYIVCTECGEDF</sequence>
<dbReference type="SUPFAM" id="SSF54695">
    <property type="entry name" value="POZ domain"/>
    <property type="match status" value="1"/>
</dbReference>
<dbReference type="PANTHER" id="PTHR47843:SF5">
    <property type="entry name" value="BTB_POZ DOMAIN PROTEIN"/>
    <property type="match status" value="1"/>
</dbReference>
<dbReference type="RefSeq" id="XP_016239775.1">
    <property type="nucleotide sequence ID" value="XM_016374499.1"/>
</dbReference>